<dbReference type="Pfam" id="PF13426">
    <property type="entry name" value="PAS_9"/>
    <property type="match status" value="1"/>
</dbReference>
<feature type="transmembrane region" description="Helical" evidence="5">
    <location>
        <begin position="74"/>
        <end position="94"/>
    </location>
</feature>
<dbReference type="Proteomes" id="UP000004664">
    <property type="component" value="Unassembled WGS sequence"/>
</dbReference>
<evidence type="ECO:0000256" key="4">
    <source>
        <dbReference type="ARBA" id="ARBA00051114"/>
    </source>
</evidence>
<dbReference type="PANTHER" id="PTHR44757:SF2">
    <property type="entry name" value="BIOFILM ARCHITECTURE MAINTENANCE PROTEIN MBAA"/>
    <property type="match status" value="1"/>
</dbReference>
<keyword evidence="3" id="KW-0973">c-di-GMP</keyword>
<sequence length="827" mass="93051">MDNFRLLIEQHMDVVFFTYGLAFFALGLAILVQPKEESRYEISQLAGWLASFGLVHGTLEWLSLWKIIHGDSAVLSLLNIVFLLVSYVFLFEFGRRLTRSILDKIPSIPNLVKRMLGAPIYGVVALAFLFELLTVPDRMLAMTIATRYFLGCIGSFLTGIGFLLSINKKSSMYIEKSVFSWSTKYFVLATAAFFFYGVLSCFVAYPANIVSGSVFNDQWFLEKFHFPVQMFRAASAVLAAIAIGNILRLFHMEVREKLLSSLKSAKEAEAKLRISAHAFDVQEGILITDTNNVIVRVNRAFTHITGYTTEDVMDKNPRILSSGRQNTSFYAAMWESINTNGAWKGEVWNQKKNGEYYLEDLTVSAVKDTHANVTHYVGILTDITMNRAAADKIEHQAFYDTLTDLPNRLMLRDRLTPALALSQRNNHNGALLFIDLDNFKTLNDTLGHDIGDLLLQQVAERLVACVREGDTVARLGGDEFVIMLEDLSEHANEAIVQIEVIGNKVLGVFSQSFKLTTHNYHCTPSIGITLFKGQNLTIDELLKQADIAMYQAKASGRNAMCFFDPQMQTNITNRVALEKDLKLALAENQFMLYYQPQVLHSQKIIGAEALIRWHHPQRGLVPPVDFIPLAEETGLILPIGQWVLETACAQIKSWEDNEHTRHLQIAVNVSARQFHQTDFVEQVSHILSHNDINPANLKLELTESLVLGDINNTILKMRKLREIGIRFSMDDFGTGYSSLSSLKKLPINQLKIDQSFIRDITSDHDDAIIVQTIIAMATSLGMEVIAEGVETEEQRAFLELLGCPAIQGYLFGRPMPIEQFEALLKKG</sequence>
<dbReference type="CDD" id="cd00130">
    <property type="entry name" value="PAS"/>
    <property type="match status" value="1"/>
</dbReference>
<feature type="transmembrane region" description="Helical" evidence="5">
    <location>
        <begin position="45"/>
        <end position="68"/>
    </location>
</feature>
<dbReference type="FunFam" id="3.20.20.450:FF:000001">
    <property type="entry name" value="Cyclic di-GMP phosphodiesterase yahA"/>
    <property type="match status" value="1"/>
</dbReference>
<evidence type="ECO:0000256" key="2">
    <source>
        <dbReference type="ARBA" id="ARBA00012282"/>
    </source>
</evidence>
<dbReference type="NCBIfam" id="TIGR00229">
    <property type="entry name" value="sensory_box"/>
    <property type="match status" value="1"/>
</dbReference>
<dbReference type="Gene3D" id="3.30.450.20">
    <property type="entry name" value="PAS domain"/>
    <property type="match status" value="1"/>
</dbReference>
<dbReference type="AlphaFoldDB" id="G3IWR7"/>
<evidence type="ECO:0000259" key="9">
    <source>
        <dbReference type="PROSITE" id="PS50887"/>
    </source>
</evidence>
<dbReference type="HOGENOM" id="CLU_000445_70_50_6"/>
<comment type="catalytic activity">
    <reaction evidence="4">
        <text>3',3'-c-di-GMP + H2O = 5'-phosphoguanylyl(3'-&gt;5')guanosine + H(+)</text>
        <dbReference type="Rhea" id="RHEA:24902"/>
        <dbReference type="ChEBI" id="CHEBI:15377"/>
        <dbReference type="ChEBI" id="CHEBI:15378"/>
        <dbReference type="ChEBI" id="CHEBI:58754"/>
        <dbReference type="ChEBI" id="CHEBI:58805"/>
        <dbReference type="EC" id="3.1.4.52"/>
    </reaction>
    <physiologicalReaction direction="left-to-right" evidence="4">
        <dbReference type="Rhea" id="RHEA:24903"/>
    </physiologicalReaction>
</comment>
<dbReference type="InterPro" id="IPR001633">
    <property type="entry name" value="EAL_dom"/>
</dbReference>
<dbReference type="EMBL" id="JH109152">
    <property type="protein sequence ID" value="EGW23126.1"/>
    <property type="molecule type" value="Genomic_DNA"/>
</dbReference>
<feature type="domain" description="GGDEF" evidence="9">
    <location>
        <begin position="427"/>
        <end position="565"/>
    </location>
</feature>
<organism evidence="10 11">
    <name type="scientific">Methylobacter tundripaludum (strain ATCC BAA-1195 / DSM 17260 / SV96)</name>
    <dbReference type="NCBI Taxonomy" id="697282"/>
    <lineage>
        <taxon>Bacteria</taxon>
        <taxon>Pseudomonadati</taxon>
        <taxon>Pseudomonadota</taxon>
        <taxon>Gammaproteobacteria</taxon>
        <taxon>Methylococcales</taxon>
        <taxon>Methylococcaceae</taxon>
        <taxon>Methylobacter</taxon>
    </lineage>
</organism>
<dbReference type="STRING" id="697282.Mettu_1966"/>
<feature type="domain" description="EAL" evidence="8">
    <location>
        <begin position="574"/>
        <end position="827"/>
    </location>
</feature>
<dbReference type="InterPro" id="IPR000160">
    <property type="entry name" value="GGDEF_dom"/>
</dbReference>
<dbReference type="Gene3D" id="3.20.20.450">
    <property type="entry name" value="EAL domain"/>
    <property type="match status" value="1"/>
</dbReference>
<dbReference type="InterPro" id="IPR043128">
    <property type="entry name" value="Rev_trsase/Diguanyl_cyclase"/>
</dbReference>
<dbReference type="InterPro" id="IPR000014">
    <property type="entry name" value="PAS"/>
</dbReference>
<dbReference type="GO" id="GO:0071111">
    <property type="term" value="F:cyclic-guanylate-specific phosphodiesterase activity"/>
    <property type="evidence" value="ECO:0007669"/>
    <property type="project" value="UniProtKB-EC"/>
</dbReference>
<dbReference type="PANTHER" id="PTHR44757">
    <property type="entry name" value="DIGUANYLATE CYCLASE DGCP"/>
    <property type="match status" value="1"/>
</dbReference>
<dbReference type="RefSeq" id="WP_006891227.1">
    <property type="nucleotide sequence ID" value="NZ_JH109152.1"/>
</dbReference>
<evidence type="ECO:0000256" key="5">
    <source>
        <dbReference type="SAM" id="Phobius"/>
    </source>
</evidence>
<accession>G3IWR7</accession>
<feature type="domain" description="PAS" evidence="6">
    <location>
        <begin position="268"/>
        <end position="316"/>
    </location>
</feature>
<dbReference type="SUPFAM" id="SSF141868">
    <property type="entry name" value="EAL domain-like"/>
    <property type="match status" value="1"/>
</dbReference>
<gene>
    <name evidence="10" type="ORF">Mettu_1966</name>
</gene>
<feature type="transmembrane region" description="Helical" evidence="5">
    <location>
        <begin position="14"/>
        <end position="33"/>
    </location>
</feature>
<keyword evidence="11" id="KW-1185">Reference proteome</keyword>
<dbReference type="InterPro" id="IPR035919">
    <property type="entry name" value="EAL_sf"/>
</dbReference>
<proteinExistence type="predicted"/>
<dbReference type="Pfam" id="PF00563">
    <property type="entry name" value="EAL"/>
    <property type="match status" value="1"/>
</dbReference>
<feature type="domain" description="PAC" evidence="7">
    <location>
        <begin position="343"/>
        <end position="395"/>
    </location>
</feature>
<dbReference type="CDD" id="cd01949">
    <property type="entry name" value="GGDEF"/>
    <property type="match status" value="1"/>
</dbReference>
<dbReference type="Pfam" id="PF00990">
    <property type="entry name" value="GGDEF"/>
    <property type="match status" value="1"/>
</dbReference>
<dbReference type="EC" id="3.1.4.52" evidence="2"/>
<name>G3IWR7_METTV</name>
<evidence type="ECO:0000256" key="1">
    <source>
        <dbReference type="ARBA" id="ARBA00001946"/>
    </source>
</evidence>
<dbReference type="PROSITE" id="PS50883">
    <property type="entry name" value="EAL"/>
    <property type="match status" value="1"/>
</dbReference>
<reference evidence="10 11" key="1">
    <citation type="submission" date="2011-06" db="EMBL/GenBank/DDBJ databases">
        <title>Genomic sequence of Methylobacter tundripaludum SV96.</title>
        <authorList>
            <consortium name="US DOE Joint Genome Institute"/>
            <person name="Lucas S."/>
            <person name="Han J."/>
            <person name="Lapidus A."/>
            <person name="Cheng J.-F."/>
            <person name="Goodwin L."/>
            <person name="Pitluck S."/>
            <person name="Held B."/>
            <person name="Detter J.C."/>
            <person name="Han C."/>
            <person name="Tapia R."/>
            <person name="Land M."/>
            <person name="Hauser L."/>
            <person name="Kyrpides N."/>
            <person name="Ivanova N."/>
            <person name="Ovchinnikova G."/>
            <person name="Pagani I."/>
            <person name="Klotz M.G."/>
            <person name="Dispirito A.A."/>
            <person name="Murrell J.C."/>
            <person name="Dunfield P."/>
            <person name="Kalyuzhnaya M.G."/>
            <person name="Svenning M."/>
            <person name="Trotsenko Y.A."/>
            <person name="Stein L.Y."/>
            <person name="Woyke T."/>
        </authorList>
    </citation>
    <scope>NUCLEOTIDE SEQUENCE [LARGE SCALE GENOMIC DNA]</scope>
    <source>
        <strain evidence="11">ATCC BAA-1195 / DSM 17260 / SV96</strain>
    </source>
</reference>
<dbReference type="PROSITE" id="PS50113">
    <property type="entry name" value="PAC"/>
    <property type="match status" value="1"/>
</dbReference>
<dbReference type="InterPro" id="IPR029787">
    <property type="entry name" value="Nucleotide_cyclase"/>
</dbReference>
<dbReference type="SMART" id="SM00267">
    <property type="entry name" value="GGDEF"/>
    <property type="match status" value="1"/>
</dbReference>
<dbReference type="eggNOG" id="COG5001">
    <property type="taxonomic scope" value="Bacteria"/>
</dbReference>
<evidence type="ECO:0000256" key="3">
    <source>
        <dbReference type="ARBA" id="ARBA00022636"/>
    </source>
</evidence>
<dbReference type="InterPro" id="IPR052155">
    <property type="entry name" value="Biofilm_reg_signaling"/>
</dbReference>
<evidence type="ECO:0000259" key="6">
    <source>
        <dbReference type="PROSITE" id="PS50112"/>
    </source>
</evidence>
<keyword evidence="5" id="KW-0812">Transmembrane</keyword>
<dbReference type="NCBIfam" id="TIGR00254">
    <property type="entry name" value="GGDEF"/>
    <property type="match status" value="1"/>
</dbReference>
<protein>
    <recommendedName>
        <fullName evidence="2">cyclic-guanylate-specific phosphodiesterase</fullName>
        <ecNumber evidence="2">3.1.4.52</ecNumber>
    </recommendedName>
</protein>
<keyword evidence="5" id="KW-0472">Membrane</keyword>
<dbReference type="CDD" id="cd01948">
    <property type="entry name" value="EAL"/>
    <property type="match status" value="1"/>
</dbReference>
<feature type="transmembrane region" description="Helical" evidence="5">
    <location>
        <begin position="230"/>
        <end position="250"/>
    </location>
</feature>
<feature type="transmembrane region" description="Helical" evidence="5">
    <location>
        <begin position="185"/>
        <end position="210"/>
    </location>
</feature>
<dbReference type="PROSITE" id="PS50112">
    <property type="entry name" value="PAS"/>
    <property type="match status" value="1"/>
</dbReference>
<feature type="transmembrane region" description="Helical" evidence="5">
    <location>
        <begin position="145"/>
        <end position="164"/>
    </location>
</feature>
<feature type="transmembrane region" description="Helical" evidence="5">
    <location>
        <begin position="115"/>
        <end position="133"/>
    </location>
</feature>
<dbReference type="PROSITE" id="PS50887">
    <property type="entry name" value="GGDEF"/>
    <property type="match status" value="1"/>
</dbReference>
<evidence type="ECO:0000313" key="10">
    <source>
        <dbReference type="EMBL" id="EGW23126.1"/>
    </source>
</evidence>
<dbReference type="InterPro" id="IPR035965">
    <property type="entry name" value="PAS-like_dom_sf"/>
</dbReference>
<dbReference type="SUPFAM" id="SSF55073">
    <property type="entry name" value="Nucleotide cyclase"/>
    <property type="match status" value="1"/>
</dbReference>
<dbReference type="SUPFAM" id="SSF55785">
    <property type="entry name" value="PYP-like sensor domain (PAS domain)"/>
    <property type="match status" value="1"/>
</dbReference>
<dbReference type="InterPro" id="IPR000700">
    <property type="entry name" value="PAS-assoc_C"/>
</dbReference>
<dbReference type="FunFam" id="3.30.70.270:FF:000001">
    <property type="entry name" value="Diguanylate cyclase domain protein"/>
    <property type="match status" value="1"/>
</dbReference>
<dbReference type="GO" id="GO:0071732">
    <property type="term" value="P:cellular response to nitric oxide"/>
    <property type="evidence" value="ECO:0007669"/>
    <property type="project" value="UniProtKB-ARBA"/>
</dbReference>
<dbReference type="SMART" id="SM00052">
    <property type="entry name" value="EAL"/>
    <property type="match status" value="1"/>
</dbReference>
<dbReference type="Gene3D" id="3.30.70.270">
    <property type="match status" value="1"/>
</dbReference>
<keyword evidence="5" id="KW-1133">Transmembrane helix</keyword>
<evidence type="ECO:0000259" key="7">
    <source>
        <dbReference type="PROSITE" id="PS50113"/>
    </source>
</evidence>
<evidence type="ECO:0000259" key="8">
    <source>
        <dbReference type="PROSITE" id="PS50883"/>
    </source>
</evidence>
<comment type="cofactor">
    <cofactor evidence="1">
        <name>Mg(2+)</name>
        <dbReference type="ChEBI" id="CHEBI:18420"/>
    </cofactor>
</comment>
<evidence type="ECO:0000313" key="11">
    <source>
        <dbReference type="Proteomes" id="UP000004664"/>
    </source>
</evidence>